<evidence type="ECO:0000256" key="1">
    <source>
        <dbReference type="SAM" id="Coils"/>
    </source>
</evidence>
<keyword evidence="3" id="KW-0472">Membrane</keyword>
<keyword evidence="3" id="KW-0812">Transmembrane</keyword>
<keyword evidence="3" id="KW-1133">Transmembrane helix</keyword>
<dbReference type="EMBL" id="BMAW01080403">
    <property type="protein sequence ID" value="GFU19440.1"/>
    <property type="molecule type" value="Genomic_DNA"/>
</dbReference>
<sequence length="729" mass="85650">MLVNKALEFQIQDKERMDSSLDFKLSNDWDIINSSTEENIDCIEEPSGGVSTNDQMIDVVEKGKELKGTGVHDIPELESNHNESSSSSEFDVIDETADDNHSNLSISHMEFSLSSSSERNQRPPVVPDDIAEPESEAHQPANLGISIFDRFRLYPHLVQRIIIVISMFVVILGICFSASDSVQGTIYYMKGHMSALQAENIELKNQMRSRFENNKMLVALEEQIKVLKDENYKLSSSMQALVLQLDKQTAILRNDKETKMQDSYRSEIKKLKEDIKALQAQNGALHSELSRLGFGLPHFPMTRKERVHFLREYGKSKNLPPSEFENISEEESFYRFQEVMMMQLSKIEDLNKSIKIKLGIGNDGSHIVDEFQYLKNENRQSKRESIQKISEEKDEIPPKKEKKPEWSWNVLRKNIMGTLNDLPNINVSDMLSKYVDKKKVEDAFESVGHYFKKAQKKTRKILNYNDDGKDYFWNILGDLRKKWSDLKDDFFEKNYENKEDYKPQFSTDIPPQPQNFVVEKKIKKQENQHIPGEKPKMKKFYQNIRHPDSGFPSFSETRDWKRRDRKLKRNEKTDDSWMLLRAAQRSQLRMKETKDAFINWHLRNMKDEDIDAMTQESKDAVINWFLKRNKNDEDIDVVSQAEKDAVINWFLKRNKNDEEIDAMTEADKDAVINWYLKRNKNEEEIEAMTEADKDAVINWYLKRNKNHEDTDIQEWMTSWKKYKYPSNEE</sequence>
<protein>
    <submittedName>
        <fullName evidence="4">Uncharacterized protein</fullName>
    </submittedName>
</protein>
<keyword evidence="1" id="KW-0175">Coiled coil</keyword>
<evidence type="ECO:0000313" key="5">
    <source>
        <dbReference type="Proteomes" id="UP000887013"/>
    </source>
</evidence>
<name>A0A8X6QCL3_NEPPI</name>
<organism evidence="4 5">
    <name type="scientific">Nephila pilipes</name>
    <name type="common">Giant wood spider</name>
    <name type="synonym">Nephila maculata</name>
    <dbReference type="NCBI Taxonomy" id="299642"/>
    <lineage>
        <taxon>Eukaryota</taxon>
        <taxon>Metazoa</taxon>
        <taxon>Ecdysozoa</taxon>
        <taxon>Arthropoda</taxon>
        <taxon>Chelicerata</taxon>
        <taxon>Arachnida</taxon>
        <taxon>Araneae</taxon>
        <taxon>Araneomorphae</taxon>
        <taxon>Entelegynae</taxon>
        <taxon>Araneoidea</taxon>
        <taxon>Nephilidae</taxon>
        <taxon>Nephila</taxon>
    </lineage>
</organism>
<evidence type="ECO:0000256" key="3">
    <source>
        <dbReference type="SAM" id="Phobius"/>
    </source>
</evidence>
<evidence type="ECO:0000256" key="2">
    <source>
        <dbReference type="SAM" id="MobiDB-lite"/>
    </source>
</evidence>
<accession>A0A8X6QCL3</accession>
<proteinExistence type="predicted"/>
<comment type="caution">
    <text evidence="4">The sequence shown here is derived from an EMBL/GenBank/DDBJ whole genome shotgun (WGS) entry which is preliminary data.</text>
</comment>
<keyword evidence="5" id="KW-1185">Reference proteome</keyword>
<dbReference type="AlphaFoldDB" id="A0A8X6QCL3"/>
<feature type="transmembrane region" description="Helical" evidence="3">
    <location>
        <begin position="157"/>
        <end position="179"/>
    </location>
</feature>
<feature type="coiled-coil region" evidence="1">
    <location>
        <begin position="217"/>
        <end position="288"/>
    </location>
</feature>
<gene>
    <name evidence="4" type="primary">AVEN_7112_1</name>
    <name evidence="4" type="ORF">NPIL_532391</name>
</gene>
<feature type="region of interest" description="Disordered" evidence="2">
    <location>
        <begin position="382"/>
        <end position="401"/>
    </location>
</feature>
<dbReference type="Proteomes" id="UP000887013">
    <property type="component" value="Unassembled WGS sequence"/>
</dbReference>
<evidence type="ECO:0000313" key="4">
    <source>
        <dbReference type="EMBL" id="GFU19440.1"/>
    </source>
</evidence>
<feature type="region of interest" description="Disordered" evidence="2">
    <location>
        <begin position="69"/>
        <end position="90"/>
    </location>
</feature>
<reference evidence="4" key="1">
    <citation type="submission" date="2020-08" db="EMBL/GenBank/DDBJ databases">
        <title>Multicomponent nature underlies the extraordinary mechanical properties of spider dragline silk.</title>
        <authorList>
            <person name="Kono N."/>
            <person name="Nakamura H."/>
            <person name="Mori M."/>
            <person name="Yoshida Y."/>
            <person name="Ohtoshi R."/>
            <person name="Malay A.D."/>
            <person name="Moran D.A.P."/>
            <person name="Tomita M."/>
            <person name="Numata K."/>
            <person name="Arakawa K."/>
        </authorList>
    </citation>
    <scope>NUCLEOTIDE SEQUENCE</scope>
</reference>
<dbReference type="OrthoDB" id="6434762at2759"/>